<evidence type="ECO:0000256" key="1">
    <source>
        <dbReference type="SAM" id="Phobius"/>
    </source>
</evidence>
<feature type="transmembrane region" description="Helical" evidence="1">
    <location>
        <begin position="34"/>
        <end position="53"/>
    </location>
</feature>
<protein>
    <recommendedName>
        <fullName evidence="4">ECF transporter S component</fullName>
    </recommendedName>
</protein>
<accession>A0A8B3S131</accession>
<proteinExistence type="predicted"/>
<organism evidence="2 3">
    <name type="scientific">Candidatus Argoarchaeum ethanivorans</name>
    <dbReference type="NCBI Taxonomy" id="2608793"/>
    <lineage>
        <taxon>Archaea</taxon>
        <taxon>Methanobacteriati</taxon>
        <taxon>Methanobacteriota</taxon>
        <taxon>Stenosarchaea group</taxon>
        <taxon>Methanomicrobia</taxon>
        <taxon>Methanosarcinales</taxon>
        <taxon>Methanosarcinales incertae sedis</taxon>
        <taxon>GOM Arc I cluster</taxon>
        <taxon>Candidatus Argoarchaeum</taxon>
    </lineage>
</organism>
<evidence type="ECO:0008006" key="4">
    <source>
        <dbReference type="Google" id="ProtNLM"/>
    </source>
</evidence>
<evidence type="ECO:0000313" key="2">
    <source>
        <dbReference type="EMBL" id="RZB29017.1"/>
    </source>
</evidence>
<gene>
    <name evidence="2" type="ORF">AEth_01621</name>
</gene>
<evidence type="ECO:0000313" key="3">
    <source>
        <dbReference type="Proteomes" id="UP000291831"/>
    </source>
</evidence>
<feature type="transmembrane region" description="Helical" evidence="1">
    <location>
        <begin position="60"/>
        <end position="80"/>
    </location>
</feature>
<keyword evidence="1" id="KW-0812">Transmembrane</keyword>
<feature type="transmembrane region" description="Helical" evidence="1">
    <location>
        <begin position="124"/>
        <end position="145"/>
    </location>
</feature>
<comment type="caution">
    <text evidence="2">The sequence shown here is derived from an EMBL/GenBank/DDBJ whole genome shotgun (WGS) entry which is preliminary data.</text>
</comment>
<dbReference type="EMBL" id="RPGO01000033">
    <property type="protein sequence ID" value="RZB29017.1"/>
    <property type="molecule type" value="Genomic_DNA"/>
</dbReference>
<feature type="transmembrane region" description="Helical" evidence="1">
    <location>
        <begin position="7"/>
        <end position="28"/>
    </location>
</feature>
<sequence length="183" mass="19785">MRKAYFSLYEIAVLSLLGALVFILRTVLRIPLHIPGHTGIFWVVPVIMGVAIVRKFGAGTYIGFISGILASFFGLGGFHIFDLFKYLVMGVTIDLLTVPFAKHLDNPAVGFILGAAGNLSKMVVNYYIHLTLGVPAVFILIGIGFASLSHFIFGGLGGIISALILARLYKSGVIKRNEKKSVD</sequence>
<reference evidence="3" key="1">
    <citation type="submission" date="2019-01" db="EMBL/GenBank/DDBJ databases">
        <title>Anaerobic oxidation of ethane by archaea from a marine hydrocarbon seep.</title>
        <authorList>
            <person name="Musat F."/>
        </authorList>
    </citation>
    <scope>NUCLEOTIDE SEQUENCE [LARGE SCALE GENOMIC DNA]</scope>
</reference>
<dbReference type="Proteomes" id="UP000291831">
    <property type="component" value="Unassembled WGS sequence"/>
</dbReference>
<dbReference type="AlphaFoldDB" id="A0A8B3S131"/>
<keyword evidence="1" id="KW-0472">Membrane</keyword>
<keyword evidence="1" id="KW-1133">Transmembrane helix</keyword>
<feature type="transmembrane region" description="Helical" evidence="1">
    <location>
        <begin position="151"/>
        <end position="169"/>
    </location>
</feature>
<name>A0A8B3S131_9EURY</name>